<dbReference type="STRING" id="3988.B9THB6"/>
<accession>B9THB6</accession>
<reference evidence="3" key="1">
    <citation type="journal article" date="2010" name="Nat. Biotechnol.">
        <title>Draft genome sequence of the oilseed species Ricinus communis.</title>
        <authorList>
            <person name="Chan A.P."/>
            <person name="Crabtree J."/>
            <person name="Zhao Q."/>
            <person name="Lorenzi H."/>
            <person name="Orvis J."/>
            <person name="Puiu D."/>
            <person name="Melake-Berhan A."/>
            <person name="Jones K.M."/>
            <person name="Redman J."/>
            <person name="Chen G."/>
            <person name="Cahoon E.B."/>
            <person name="Gedil M."/>
            <person name="Stanke M."/>
            <person name="Haas B.J."/>
            <person name="Wortman J.R."/>
            <person name="Fraser-Liggett C.M."/>
            <person name="Ravel J."/>
            <person name="Rabinowicz P.D."/>
        </authorList>
    </citation>
    <scope>NUCLEOTIDE SEQUENCE [LARGE SCALE GENOMIC DNA]</scope>
    <source>
        <strain evidence="3">cv. Hale</strain>
    </source>
</reference>
<dbReference type="InterPro" id="IPR000387">
    <property type="entry name" value="Tyr_Pase_dom"/>
</dbReference>
<dbReference type="EMBL" id="EQ981365">
    <property type="protein sequence ID" value="EEF24748.1"/>
    <property type="molecule type" value="Genomic_DNA"/>
</dbReference>
<dbReference type="PROSITE" id="PS50056">
    <property type="entry name" value="TYR_PHOSPHATASE_2"/>
    <property type="match status" value="1"/>
</dbReference>
<dbReference type="InParanoid" id="B9THB6"/>
<evidence type="ECO:0000313" key="3">
    <source>
        <dbReference type="Proteomes" id="UP000008311"/>
    </source>
</evidence>
<organism evidence="2 3">
    <name type="scientific">Ricinus communis</name>
    <name type="common">Castor bean</name>
    <dbReference type="NCBI Taxonomy" id="3988"/>
    <lineage>
        <taxon>Eukaryota</taxon>
        <taxon>Viridiplantae</taxon>
        <taxon>Streptophyta</taxon>
        <taxon>Embryophyta</taxon>
        <taxon>Tracheophyta</taxon>
        <taxon>Spermatophyta</taxon>
        <taxon>Magnoliopsida</taxon>
        <taxon>eudicotyledons</taxon>
        <taxon>Gunneridae</taxon>
        <taxon>Pentapetalae</taxon>
        <taxon>rosids</taxon>
        <taxon>fabids</taxon>
        <taxon>Malpighiales</taxon>
        <taxon>Euphorbiaceae</taxon>
        <taxon>Acalyphoideae</taxon>
        <taxon>Acalypheae</taxon>
        <taxon>Ricinus</taxon>
    </lineage>
</organism>
<protein>
    <submittedName>
        <fullName evidence="2">Tyrosine-protein phosphatase, putative</fullName>
    </submittedName>
</protein>
<sequence>MSSVKEFAKSSENKVIENIDPRRRIVLEGTANFRDFGGYATRDGRHVAWQKLYRSGSLGHLSDADLDVVAALGISTICDFRNDDECAREPSRWPSLPEVRRVRLVLKEGDHALTLKRLLKKSGTVDVDQVVEFMKDINRDFVVRQSGVYAELMQQVLESSGPVLIHCTAGKDRTGFGAAVILSALGVDESQIMQDYLLTGHFVPIEEKVDGLMARHGLKASRDIGIALLGVSPAYLRGAFDAIETEYGGMETYLREGLALDASALRELRSRLLA</sequence>
<dbReference type="Proteomes" id="UP000008311">
    <property type="component" value="Unassembled WGS sequence"/>
</dbReference>
<dbReference type="PANTHER" id="PTHR31126">
    <property type="entry name" value="TYROSINE-PROTEIN PHOSPHATASE"/>
    <property type="match status" value="1"/>
</dbReference>
<dbReference type="PANTHER" id="PTHR31126:SF1">
    <property type="entry name" value="TYROSINE SPECIFIC PROTEIN PHOSPHATASES DOMAIN-CONTAINING PROTEIN"/>
    <property type="match status" value="1"/>
</dbReference>
<proteinExistence type="predicted"/>
<gene>
    <name evidence="2" type="ORF">RCOM_1928240</name>
</gene>
<keyword evidence="3" id="KW-1185">Reference proteome</keyword>
<dbReference type="Pfam" id="PF13350">
    <property type="entry name" value="Y_phosphatase3"/>
    <property type="match status" value="1"/>
</dbReference>
<dbReference type="SUPFAM" id="SSF52799">
    <property type="entry name" value="(Phosphotyrosine protein) phosphatases II"/>
    <property type="match status" value="1"/>
</dbReference>
<dbReference type="InterPro" id="IPR016130">
    <property type="entry name" value="Tyr_Pase_AS"/>
</dbReference>
<dbReference type="GO" id="GO:0016791">
    <property type="term" value="F:phosphatase activity"/>
    <property type="evidence" value="ECO:0000318"/>
    <property type="project" value="GO_Central"/>
</dbReference>
<dbReference type="PROSITE" id="PS00383">
    <property type="entry name" value="TYR_PHOSPHATASE_1"/>
    <property type="match status" value="1"/>
</dbReference>
<dbReference type="InterPro" id="IPR029021">
    <property type="entry name" value="Prot-tyrosine_phosphatase-like"/>
</dbReference>
<dbReference type="Gene3D" id="3.90.190.10">
    <property type="entry name" value="Protein tyrosine phosphatase superfamily"/>
    <property type="match status" value="1"/>
</dbReference>
<name>B9THB6_RICCO</name>
<dbReference type="AlphaFoldDB" id="B9THB6"/>
<evidence type="ECO:0000313" key="2">
    <source>
        <dbReference type="EMBL" id="EEF24748.1"/>
    </source>
</evidence>
<feature type="domain" description="Tyrosine specific protein phosphatases" evidence="1">
    <location>
        <begin position="139"/>
        <end position="194"/>
    </location>
</feature>
<dbReference type="GO" id="GO:0004721">
    <property type="term" value="F:phosphoprotein phosphatase activity"/>
    <property type="evidence" value="ECO:0007669"/>
    <property type="project" value="InterPro"/>
</dbReference>
<evidence type="ECO:0000259" key="1">
    <source>
        <dbReference type="PROSITE" id="PS50056"/>
    </source>
</evidence>
<dbReference type="InterPro" id="IPR026893">
    <property type="entry name" value="Tyr/Ser_Pase_IphP-type"/>
</dbReference>
<dbReference type="eggNOG" id="ENOG502S0PE">
    <property type="taxonomic scope" value="Eukaryota"/>
</dbReference>